<feature type="domain" description="WCX" evidence="3">
    <location>
        <begin position="151"/>
        <end position="224"/>
    </location>
</feature>
<dbReference type="Pfam" id="PF25583">
    <property type="entry name" value="WCX"/>
    <property type="match status" value="1"/>
</dbReference>
<dbReference type="InterPro" id="IPR051534">
    <property type="entry name" value="CBASS_pafABC_assoc_protein"/>
</dbReference>
<dbReference type="PROSITE" id="PS52050">
    <property type="entry name" value="WYL"/>
    <property type="match status" value="1"/>
</dbReference>
<dbReference type="InterPro" id="IPR057727">
    <property type="entry name" value="WCX_dom"/>
</dbReference>
<dbReference type="AlphaFoldDB" id="A0A9D2FKF6"/>
<reference evidence="4" key="2">
    <citation type="submission" date="2021-04" db="EMBL/GenBank/DDBJ databases">
        <authorList>
            <person name="Gilroy R."/>
        </authorList>
    </citation>
    <scope>NUCLEOTIDE SEQUENCE</scope>
    <source>
        <strain evidence="4">CHK188-11489</strain>
    </source>
</reference>
<dbReference type="InterPro" id="IPR026881">
    <property type="entry name" value="WYL_dom"/>
</dbReference>
<evidence type="ECO:0000313" key="5">
    <source>
        <dbReference type="Proteomes" id="UP000824105"/>
    </source>
</evidence>
<proteinExistence type="predicted"/>
<gene>
    <name evidence="4" type="ORF">H9724_05425</name>
</gene>
<feature type="domain" description="WYL" evidence="2">
    <location>
        <begin position="60"/>
        <end position="127"/>
    </location>
</feature>
<feature type="region of interest" description="Disordered" evidence="1">
    <location>
        <begin position="1"/>
        <end position="25"/>
    </location>
</feature>
<dbReference type="Proteomes" id="UP000824105">
    <property type="component" value="Unassembled WGS sequence"/>
</dbReference>
<name>A0A9D2FKF6_9FIRM</name>
<evidence type="ECO:0000256" key="1">
    <source>
        <dbReference type="SAM" id="MobiDB-lite"/>
    </source>
</evidence>
<dbReference type="EMBL" id="DXBF01000050">
    <property type="protein sequence ID" value="HIZ62191.1"/>
    <property type="molecule type" value="Genomic_DNA"/>
</dbReference>
<organism evidence="4 5">
    <name type="scientific">Candidatus Gemmiger avistercoris</name>
    <dbReference type="NCBI Taxonomy" id="2838606"/>
    <lineage>
        <taxon>Bacteria</taxon>
        <taxon>Bacillati</taxon>
        <taxon>Bacillota</taxon>
        <taxon>Clostridia</taxon>
        <taxon>Eubacteriales</taxon>
        <taxon>Gemmiger</taxon>
    </lineage>
</organism>
<protein>
    <submittedName>
        <fullName evidence="4">WYL domain-containing protein</fullName>
    </submittedName>
</protein>
<comment type="caution">
    <text evidence="4">The sequence shown here is derived from an EMBL/GenBank/DDBJ whole genome shotgun (WGS) entry which is preliminary data.</text>
</comment>
<evidence type="ECO:0000259" key="2">
    <source>
        <dbReference type="Pfam" id="PF13280"/>
    </source>
</evidence>
<dbReference type="PANTHER" id="PTHR34580:SF1">
    <property type="entry name" value="PROTEIN PAFC"/>
    <property type="match status" value="1"/>
</dbReference>
<reference evidence="4" key="1">
    <citation type="journal article" date="2021" name="PeerJ">
        <title>Extensive microbial diversity within the chicken gut microbiome revealed by metagenomics and culture.</title>
        <authorList>
            <person name="Gilroy R."/>
            <person name="Ravi A."/>
            <person name="Getino M."/>
            <person name="Pursley I."/>
            <person name="Horton D.L."/>
            <person name="Alikhan N.F."/>
            <person name="Baker D."/>
            <person name="Gharbi K."/>
            <person name="Hall N."/>
            <person name="Watson M."/>
            <person name="Adriaenssens E.M."/>
            <person name="Foster-Nyarko E."/>
            <person name="Jarju S."/>
            <person name="Secka A."/>
            <person name="Antonio M."/>
            <person name="Oren A."/>
            <person name="Chaudhuri R.R."/>
            <person name="La Ragione R."/>
            <person name="Hildebrand F."/>
            <person name="Pallen M.J."/>
        </authorList>
    </citation>
    <scope>NUCLEOTIDE SEQUENCE</scope>
    <source>
        <strain evidence="4">CHK188-11489</strain>
    </source>
</reference>
<evidence type="ECO:0000259" key="3">
    <source>
        <dbReference type="Pfam" id="PF25583"/>
    </source>
</evidence>
<dbReference type="Pfam" id="PF13280">
    <property type="entry name" value="WYL"/>
    <property type="match status" value="1"/>
</dbReference>
<dbReference type="PANTHER" id="PTHR34580">
    <property type="match status" value="1"/>
</dbReference>
<evidence type="ECO:0000313" key="4">
    <source>
        <dbReference type="EMBL" id="HIZ62191.1"/>
    </source>
</evidence>
<accession>A0A9D2FKF6</accession>
<sequence length="230" mass="26531">MRGRKPGSALRDAAAPRDAPGQRGDADGLLTKLGALFQMRCPPWIEVDLSGWAQGQPPQETFETVKTAIFQRRVLSFCYFGSRGKSETRTARPIRLVFKSRDWYLYAFCLLRKDYRFFKLTRIRDLAMQEETFPPEPVPEKVAPSLRPERTVTVTLKFDRAAAFRVYDEFTAPITQDPQGDLYVQAELPEHERLYSHLLSFADQVEVLAPPSVREELKARLQKMQEKYKT</sequence>